<accession>A0A4R2IGQ0</accession>
<dbReference type="OrthoDB" id="181455at2"/>
<keyword evidence="4" id="KW-1185">Reference proteome</keyword>
<comment type="caution">
    <text evidence="3">The sequence shown here is derived from an EMBL/GenBank/DDBJ whole genome shotgun (WGS) entry which is preliminary data.</text>
</comment>
<evidence type="ECO:0000259" key="2">
    <source>
        <dbReference type="Pfam" id="PF13548"/>
    </source>
</evidence>
<feature type="domain" description="DUF4126" evidence="2">
    <location>
        <begin position="7"/>
        <end position="179"/>
    </location>
</feature>
<keyword evidence="1" id="KW-0472">Membrane</keyword>
<feature type="transmembrane region" description="Helical" evidence="1">
    <location>
        <begin position="12"/>
        <end position="31"/>
    </location>
</feature>
<proteinExistence type="predicted"/>
<sequence>MDALSQLALAGGLAWASGIRLYVTILVVGLLGRLGYLHLPEQLLVLQHTWVLAAAAIMAVGEFLADKIPAFDSFWDALHTFIRIPAGAFLAWGAMGDATPAAQLAAGLIGGLVTSGTHLAKSGGRAAINTSPEPFTNWTASAGEDGLVLGGLWLAIAHPIAFLVALVLFLALVAWLLPKLFRFVQRMLRRLLGRGAPAAQGGAFDAAVSAAGDSRRA</sequence>
<keyword evidence="1" id="KW-0812">Transmembrane</keyword>
<feature type="transmembrane region" description="Helical" evidence="1">
    <location>
        <begin position="43"/>
        <end position="65"/>
    </location>
</feature>
<keyword evidence="1" id="KW-1133">Transmembrane helix</keyword>
<dbReference type="AlphaFoldDB" id="A0A4R2IGQ0"/>
<protein>
    <submittedName>
        <fullName evidence="3">Uncharacterized protein DUF4126</fullName>
    </submittedName>
</protein>
<evidence type="ECO:0000313" key="3">
    <source>
        <dbReference type="EMBL" id="TCO43396.1"/>
    </source>
</evidence>
<organism evidence="3 4">
    <name type="scientific">Dokdonella fugitiva</name>
    <dbReference type="NCBI Taxonomy" id="328517"/>
    <lineage>
        <taxon>Bacteria</taxon>
        <taxon>Pseudomonadati</taxon>
        <taxon>Pseudomonadota</taxon>
        <taxon>Gammaproteobacteria</taxon>
        <taxon>Lysobacterales</taxon>
        <taxon>Rhodanobacteraceae</taxon>
        <taxon>Dokdonella</taxon>
    </lineage>
</organism>
<evidence type="ECO:0000313" key="4">
    <source>
        <dbReference type="Proteomes" id="UP000294862"/>
    </source>
</evidence>
<dbReference type="RefSeq" id="WP_131993793.1">
    <property type="nucleotide sequence ID" value="NZ_JACGXM010000002.1"/>
</dbReference>
<gene>
    <name evidence="3" type="ORF">EV148_101820</name>
</gene>
<dbReference type="Proteomes" id="UP000294862">
    <property type="component" value="Unassembled WGS sequence"/>
</dbReference>
<feature type="transmembrane region" description="Helical" evidence="1">
    <location>
        <begin position="152"/>
        <end position="177"/>
    </location>
</feature>
<evidence type="ECO:0000256" key="1">
    <source>
        <dbReference type="SAM" id="Phobius"/>
    </source>
</evidence>
<dbReference type="Pfam" id="PF13548">
    <property type="entry name" value="DUF4126"/>
    <property type="match status" value="1"/>
</dbReference>
<reference evidence="3 4" key="1">
    <citation type="journal article" date="2015" name="Stand. Genomic Sci.">
        <title>Genomic Encyclopedia of Bacterial and Archaeal Type Strains, Phase III: the genomes of soil and plant-associated and newly described type strains.</title>
        <authorList>
            <person name="Whitman W.B."/>
            <person name="Woyke T."/>
            <person name="Klenk H.P."/>
            <person name="Zhou Y."/>
            <person name="Lilburn T.G."/>
            <person name="Beck B.J."/>
            <person name="De Vos P."/>
            <person name="Vandamme P."/>
            <person name="Eisen J.A."/>
            <person name="Garrity G."/>
            <person name="Hugenholtz P."/>
            <person name="Kyrpides N.C."/>
        </authorList>
    </citation>
    <scope>NUCLEOTIDE SEQUENCE [LARGE SCALE GENOMIC DNA]</scope>
    <source>
        <strain evidence="3 4">A3</strain>
    </source>
</reference>
<dbReference type="InterPro" id="IPR025196">
    <property type="entry name" value="DUF4126"/>
</dbReference>
<name>A0A4R2IGQ0_9GAMM</name>
<dbReference type="EMBL" id="SLWQ01000001">
    <property type="protein sequence ID" value="TCO43396.1"/>
    <property type="molecule type" value="Genomic_DNA"/>
</dbReference>